<dbReference type="GO" id="GO:1900376">
    <property type="term" value="P:regulation of secondary metabolite biosynthetic process"/>
    <property type="evidence" value="ECO:0007669"/>
    <property type="project" value="TreeGrafter"/>
</dbReference>
<evidence type="ECO:0000256" key="6">
    <source>
        <dbReference type="ARBA" id="ARBA00023163"/>
    </source>
</evidence>
<protein>
    <recommendedName>
        <fullName evidence="11">Transcriptional repressor</fullName>
    </recommendedName>
</protein>
<dbReference type="AlphaFoldDB" id="A0A2M8FF47"/>
<dbReference type="PANTHER" id="PTHR33202">
    <property type="entry name" value="ZINC UPTAKE REGULATION PROTEIN"/>
    <property type="match status" value="1"/>
</dbReference>
<evidence type="ECO:0000256" key="4">
    <source>
        <dbReference type="ARBA" id="ARBA00023015"/>
    </source>
</evidence>
<dbReference type="InterPro" id="IPR002481">
    <property type="entry name" value="FUR"/>
</dbReference>
<comment type="cofactor">
    <cofactor evidence="8">
        <name>Mn(2+)</name>
        <dbReference type="ChEBI" id="CHEBI:29035"/>
    </cofactor>
    <cofactor evidence="8">
        <name>Fe(2+)</name>
        <dbReference type="ChEBI" id="CHEBI:29033"/>
    </cofactor>
    <text evidence="8">Binds 1 Mn(2+) or Fe(2+) ion per subunit.</text>
</comment>
<dbReference type="CDD" id="cd07153">
    <property type="entry name" value="Fur_like"/>
    <property type="match status" value="1"/>
</dbReference>
<gene>
    <name evidence="9" type="ORF">CO026_01210</name>
</gene>
<keyword evidence="8" id="KW-0408">Iron</keyword>
<feature type="binding site" evidence="7">
    <location>
        <position position="98"/>
    </location>
    <ligand>
        <name>Zn(2+)</name>
        <dbReference type="ChEBI" id="CHEBI:29105"/>
    </ligand>
</feature>
<dbReference type="InterPro" id="IPR043135">
    <property type="entry name" value="Fur_C"/>
</dbReference>
<dbReference type="Proteomes" id="UP000230391">
    <property type="component" value="Unassembled WGS sequence"/>
</dbReference>
<dbReference type="GO" id="GO:0008270">
    <property type="term" value="F:zinc ion binding"/>
    <property type="evidence" value="ECO:0007669"/>
    <property type="project" value="TreeGrafter"/>
</dbReference>
<reference evidence="10" key="1">
    <citation type="submission" date="2017-09" db="EMBL/GenBank/DDBJ databases">
        <title>Depth-based differentiation of microbial function through sediment-hosted aquifers and enrichment of novel symbionts in the deep terrestrial subsurface.</title>
        <authorList>
            <person name="Probst A.J."/>
            <person name="Ladd B."/>
            <person name="Jarett J.K."/>
            <person name="Geller-Mcgrath D.E."/>
            <person name="Sieber C.M.K."/>
            <person name="Emerson J.B."/>
            <person name="Anantharaman K."/>
            <person name="Thomas B.C."/>
            <person name="Malmstrom R."/>
            <person name="Stieglmeier M."/>
            <person name="Klingl A."/>
            <person name="Woyke T."/>
            <person name="Ryan C.M."/>
            <person name="Banfield J.F."/>
        </authorList>
    </citation>
    <scope>NUCLEOTIDE SEQUENCE [LARGE SCALE GENOMIC DNA]</scope>
</reference>
<feature type="binding site" evidence="8">
    <location>
        <position position="132"/>
    </location>
    <ligand>
        <name>Fe cation</name>
        <dbReference type="ChEBI" id="CHEBI:24875"/>
    </ligand>
</feature>
<organism evidence="9 10">
    <name type="scientific">Candidatus Kaiserbacteria bacterium CG_4_9_14_0_2_um_filter_41_32</name>
    <dbReference type="NCBI Taxonomy" id="1974601"/>
    <lineage>
        <taxon>Bacteria</taxon>
        <taxon>Candidatus Kaiseribacteriota</taxon>
    </lineage>
</organism>
<evidence type="ECO:0000256" key="8">
    <source>
        <dbReference type="PIRSR" id="PIRSR602481-2"/>
    </source>
</evidence>
<evidence type="ECO:0000313" key="10">
    <source>
        <dbReference type="Proteomes" id="UP000230391"/>
    </source>
</evidence>
<evidence type="ECO:0000256" key="1">
    <source>
        <dbReference type="ARBA" id="ARBA00007957"/>
    </source>
</evidence>
<evidence type="ECO:0000313" key="9">
    <source>
        <dbReference type="EMBL" id="PJC56269.1"/>
    </source>
</evidence>
<keyword evidence="5" id="KW-0238">DNA-binding</keyword>
<dbReference type="Gene3D" id="3.30.1490.190">
    <property type="match status" value="1"/>
</dbReference>
<dbReference type="InterPro" id="IPR036388">
    <property type="entry name" value="WH-like_DNA-bd_sf"/>
</dbReference>
<proteinExistence type="inferred from homology"/>
<comment type="similarity">
    <text evidence="1">Belongs to the Fur family.</text>
</comment>
<comment type="cofactor">
    <cofactor evidence="7">
        <name>Zn(2+)</name>
        <dbReference type="ChEBI" id="CHEBI:29105"/>
    </cofactor>
    <text evidence="7">Binds 1 zinc ion per subunit.</text>
</comment>
<dbReference type="GO" id="GO:0045892">
    <property type="term" value="P:negative regulation of DNA-templated transcription"/>
    <property type="evidence" value="ECO:0007669"/>
    <property type="project" value="TreeGrafter"/>
</dbReference>
<evidence type="ECO:0000256" key="5">
    <source>
        <dbReference type="ARBA" id="ARBA00023125"/>
    </source>
</evidence>
<keyword evidence="7" id="KW-0479">Metal-binding</keyword>
<dbReference type="SUPFAM" id="SSF46785">
    <property type="entry name" value="Winged helix' DNA-binding domain"/>
    <property type="match status" value="1"/>
</dbReference>
<sequence>MMQHKHEIISSDKALREKGFRVTKGRLKLLALLEHSGQPLSIQQILTLWKGTPPNVTTLYRSLTSLNLSEVVRRIDLNTGIAHFEYTPDRPHHHHIICNDCGTIEEIAGCSLRALEKEIVHSSKQFKNISTHNLEFFGHCIRCAKI</sequence>
<evidence type="ECO:0008006" key="11">
    <source>
        <dbReference type="Google" id="ProtNLM"/>
    </source>
</evidence>
<dbReference type="Pfam" id="PF01475">
    <property type="entry name" value="FUR"/>
    <property type="match status" value="1"/>
</dbReference>
<dbReference type="GO" id="GO:0000976">
    <property type="term" value="F:transcription cis-regulatory region binding"/>
    <property type="evidence" value="ECO:0007669"/>
    <property type="project" value="TreeGrafter"/>
</dbReference>
<keyword evidence="3 7" id="KW-0862">Zinc</keyword>
<dbReference type="EMBL" id="PFRD01000053">
    <property type="protein sequence ID" value="PJC56269.1"/>
    <property type="molecule type" value="Genomic_DNA"/>
</dbReference>
<feature type="binding site" evidence="7">
    <location>
        <position position="143"/>
    </location>
    <ligand>
        <name>Zn(2+)</name>
        <dbReference type="ChEBI" id="CHEBI:29105"/>
    </ligand>
</feature>
<feature type="binding site" evidence="7">
    <location>
        <position position="140"/>
    </location>
    <ligand>
        <name>Zn(2+)</name>
        <dbReference type="ChEBI" id="CHEBI:29105"/>
    </ligand>
</feature>
<keyword evidence="4" id="KW-0805">Transcription regulation</keyword>
<evidence type="ECO:0000256" key="2">
    <source>
        <dbReference type="ARBA" id="ARBA00022491"/>
    </source>
</evidence>
<dbReference type="GO" id="GO:0003700">
    <property type="term" value="F:DNA-binding transcription factor activity"/>
    <property type="evidence" value="ECO:0007669"/>
    <property type="project" value="InterPro"/>
</dbReference>
<evidence type="ECO:0000256" key="7">
    <source>
        <dbReference type="PIRSR" id="PIRSR602481-1"/>
    </source>
</evidence>
<dbReference type="InterPro" id="IPR036390">
    <property type="entry name" value="WH_DNA-bd_sf"/>
</dbReference>
<accession>A0A2M8FF47</accession>
<dbReference type="Gene3D" id="1.10.10.10">
    <property type="entry name" value="Winged helix-like DNA-binding domain superfamily/Winged helix DNA-binding domain"/>
    <property type="match status" value="1"/>
</dbReference>
<keyword evidence="6" id="KW-0804">Transcription</keyword>
<feature type="binding site" evidence="8">
    <location>
        <position position="92"/>
    </location>
    <ligand>
        <name>Fe cation</name>
        <dbReference type="ChEBI" id="CHEBI:24875"/>
    </ligand>
</feature>
<feature type="binding site" evidence="7">
    <location>
        <position position="101"/>
    </location>
    <ligand>
        <name>Zn(2+)</name>
        <dbReference type="ChEBI" id="CHEBI:29105"/>
    </ligand>
</feature>
<name>A0A2M8FF47_9BACT</name>
<keyword evidence="2" id="KW-0678">Repressor</keyword>
<dbReference type="PANTHER" id="PTHR33202:SF7">
    <property type="entry name" value="FERRIC UPTAKE REGULATION PROTEIN"/>
    <property type="match status" value="1"/>
</dbReference>
<comment type="caution">
    <text evidence="9">The sequence shown here is derived from an EMBL/GenBank/DDBJ whole genome shotgun (WGS) entry which is preliminary data.</text>
</comment>
<evidence type="ECO:0000256" key="3">
    <source>
        <dbReference type="ARBA" id="ARBA00022833"/>
    </source>
</evidence>